<organism evidence="13 14">
    <name type="scientific">Maccoyibacter intestinihominis</name>
    <dbReference type="NCBI Taxonomy" id="3133499"/>
    <lineage>
        <taxon>Bacteria</taxon>
        <taxon>Bacillati</taxon>
        <taxon>Bacillota</taxon>
        <taxon>Clostridia</taxon>
        <taxon>Lachnospirales</taxon>
        <taxon>Lachnospiraceae</taxon>
        <taxon>Maccoyibacter</taxon>
    </lineage>
</organism>
<keyword evidence="4 9" id="KW-0460">Magnesium</keyword>
<protein>
    <recommendedName>
        <fullName evidence="9">Thiamine-phosphate synthase</fullName>
        <shortName evidence="9">TP synthase</shortName>
        <shortName evidence="9">TPS</shortName>
        <ecNumber evidence="9">2.5.1.3</ecNumber>
    </recommendedName>
    <alternativeName>
        <fullName evidence="9">Thiamine-phosphate pyrophosphorylase</fullName>
        <shortName evidence="9">TMP pyrophosphorylase</shortName>
        <shortName evidence="9">TMP-PPase</shortName>
    </alternativeName>
</protein>
<dbReference type="InterPro" id="IPR036206">
    <property type="entry name" value="ThiamineP_synth_sf"/>
</dbReference>
<comment type="catalytic activity">
    <reaction evidence="7 9 10">
        <text>2-(2-carboxy-4-methylthiazol-5-yl)ethyl phosphate + 4-amino-2-methyl-5-(diphosphooxymethyl)pyrimidine + 2 H(+) = thiamine phosphate + CO2 + diphosphate</text>
        <dbReference type="Rhea" id="RHEA:47848"/>
        <dbReference type="ChEBI" id="CHEBI:15378"/>
        <dbReference type="ChEBI" id="CHEBI:16526"/>
        <dbReference type="ChEBI" id="CHEBI:33019"/>
        <dbReference type="ChEBI" id="CHEBI:37575"/>
        <dbReference type="ChEBI" id="CHEBI:57841"/>
        <dbReference type="ChEBI" id="CHEBI:62890"/>
        <dbReference type="EC" id="2.5.1.3"/>
    </reaction>
</comment>
<gene>
    <name evidence="9 13" type="primary">thiE</name>
    <name evidence="13" type="ORF">WMO43_11355</name>
</gene>
<dbReference type="Gene3D" id="3.20.20.70">
    <property type="entry name" value="Aldolase class I"/>
    <property type="match status" value="1"/>
</dbReference>
<evidence type="ECO:0000256" key="6">
    <source>
        <dbReference type="ARBA" id="ARBA00047334"/>
    </source>
</evidence>
<evidence type="ECO:0000256" key="1">
    <source>
        <dbReference type="ARBA" id="ARBA00005165"/>
    </source>
</evidence>
<comment type="caution">
    <text evidence="13">The sequence shown here is derived from an EMBL/GenBank/DDBJ whole genome shotgun (WGS) entry which is preliminary data.</text>
</comment>
<dbReference type="Proteomes" id="UP001454489">
    <property type="component" value="Unassembled WGS sequence"/>
</dbReference>
<dbReference type="InterPro" id="IPR034291">
    <property type="entry name" value="TMP_synthase"/>
</dbReference>
<evidence type="ECO:0000256" key="8">
    <source>
        <dbReference type="ARBA" id="ARBA00047883"/>
    </source>
</evidence>
<evidence type="ECO:0000256" key="3">
    <source>
        <dbReference type="ARBA" id="ARBA00022723"/>
    </source>
</evidence>
<proteinExistence type="inferred from homology"/>
<evidence type="ECO:0000256" key="7">
    <source>
        <dbReference type="ARBA" id="ARBA00047851"/>
    </source>
</evidence>
<comment type="cofactor">
    <cofactor evidence="9">
        <name>Mg(2+)</name>
        <dbReference type="ChEBI" id="CHEBI:18420"/>
    </cofactor>
    <text evidence="9">Binds 1 Mg(2+) ion per subunit.</text>
</comment>
<feature type="binding site" evidence="9">
    <location>
        <position position="140"/>
    </location>
    <ligand>
        <name>4-amino-2-methyl-5-(diphosphooxymethyl)pyrimidine</name>
        <dbReference type="ChEBI" id="CHEBI:57841"/>
    </ligand>
</feature>
<dbReference type="HAMAP" id="MF_00097">
    <property type="entry name" value="TMP_synthase"/>
    <property type="match status" value="1"/>
</dbReference>
<feature type="binding site" evidence="9">
    <location>
        <position position="111"/>
    </location>
    <ligand>
        <name>4-amino-2-methyl-5-(diphosphooxymethyl)pyrimidine</name>
        <dbReference type="ChEBI" id="CHEBI:57841"/>
    </ligand>
</feature>
<dbReference type="PANTHER" id="PTHR20857:SF15">
    <property type="entry name" value="THIAMINE-PHOSPHATE SYNTHASE"/>
    <property type="match status" value="1"/>
</dbReference>
<dbReference type="Pfam" id="PF02581">
    <property type="entry name" value="TMP-TENI"/>
    <property type="match status" value="1"/>
</dbReference>
<evidence type="ECO:0000256" key="9">
    <source>
        <dbReference type="HAMAP-Rule" id="MF_00097"/>
    </source>
</evidence>
<dbReference type="InterPro" id="IPR022998">
    <property type="entry name" value="ThiamineP_synth_TenI"/>
</dbReference>
<accession>A0ABV1HFH8</accession>
<reference evidence="13 14" key="1">
    <citation type="submission" date="2024-03" db="EMBL/GenBank/DDBJ databases">
        <title>Human intestinal bacterial collection.</title>
        <authorList>
            <person name="Pauvert C."/>
            <person name="Hitch T.C.A."/>
            <person name="Clavel T."/>
        </authorList>
    </citation>
    <scope>NUCLEOTIDE SEQUENCE [LARGE SCALE GENOMIC DNA]</scope>
    <source>
        <strain evidence="13 14">CLA-AA-H185</strain>
    </source>
</reference>
<feature type="binding site" evidence="9">
    <location>
        <position position="92"/>
    </location>
    <ligand>
        <name>Mg(2+)</name>
        <dbReference type="ChEBI" id="CHEBI:18420"/>
    </ligand>
</feature>
<dbReference type="PANTHER" id="PTHR20857">
    <property type="entry name" value="THIAMINE-PHOSPHATE PYROPHOSPHORYLASE"/>
    <property type="match status" value="1"/>
</dbReference>
<evidence type="ECO:0000256" key="4">
    <source>
        <dbReference type="ARBA" id="ARBA00022842"/>
    </source>
</evidence>
<feature type="binding site" evidence="9">
    <location>
        <begin position="40"/>
        <end position="44"/>
    </location>
    <ligand>
        <name>4-amino-2-methyl-5-(diphosphooxymethyl)pyrimidine</name>
        <dbReference type="ChEBI" id="CHEBI:57841"/>
    </ligand>
</feature>
<dbReference type="EC" id="2.5.1.3" evidence="9"/>
<dbReference type="SUPFAM" id="SSF51391">
    <property type="entry name" value="Thiamin phosphate synthase"/>
    <property type="match status" value="1"/>
</dbReference>
<dbReference type="GO" id="GO:0004789">
    <property type="term" value="F:thiamine-phosphate diphosphorylase activity"/>
    <property type="evidence" value="ECO:0007669"/>
    <property type="project" value="UniProtKB-EC"/>
</dbReference>
<dbReference type="CDD" id="cd00564">
    <property type="entry name" value="TMP_TenI"/>
    <property type="match status" value="1"/>
</dbReference>
<dbReference type="InterPro" id="IPR013785">
    <property type="entry name" value="Aldolase_TIM"/>
</dbReference>
<feature type="binding site" evidence="9">
    <location>
        <position position="72"/>
    </location>
    <ligand>
        <name>4-amino-2-methyl-5-(diphosphooxymethyl)pyrimidine</name>
        <dbReference type="ChEBI" id="CHEBI:57841"/>
    </ligand>
</feature>
<evidence type="ECO:0000256" key="2">
    <source>
        <dbReference type="ARBA" id="ARBA00022679"/>
    </source>
</evidence>
<feature type="binding site" evidence="9">
    <location>
        <position position="167"/>
    </location>
    <ligand>
        <name>2-[(2R,5Z)-2-carboxy-4-methylthiazol-5(2H)-ylidene]ethyl phosphate</name>
        <dbReference type="ChEBI" id="CHEBI:62899"/>
    </ligand>
</feature>
<feature type="binding site" evidence="9">
    <location>
        <position position="73"/>
    </location>
    <ligand>
        <name>Mg(2+)</name>
        <dbReference type="ChEBI" id="CHEBI:18420"/>
    </ligand>
</feature>
<dbReference type="NCBIfam" id="TIGR00693">
    <property type="entry name" value="thiE"/>
    <property type="match status" value="1"/>
</dbReference>
<evidence type="ECO:0000256" key="5">
    <source>
        <dbReference type="ARBA" id="ARBA00022977"/>
    </source>
</evidence>
<feature type="domain" description="Thiamine phosphate synthase/TenI" evidence="12">
    <location>
        <begin position="10"/>
        <end position="190"/>
    </location>
</feature>
<evidence type="ECO:0000256" key="11">
    <source>
        <dbReference type="RuleBase" id="RU004253"/>
    </source>
</evidence>
<keyword evidence="5 9" id="KW-0784">Thiamine biosynthesis</keyword>
<evidence type="ECO:0000313" key="14">
    <source>
        <dbReference type="Proteomes" id="UP001454489"/>
    </source>
</evidence>
<keyword evidence="2 9" id="KW-0808">Transferase</keyword>
<keyword evidence="3 9" id="KW-0479">Metal-binding</keyword>
<sequence>MNCTKEELLLYAVTDRSWLHGRTLKEQVKEALDGGVTFLQLREKQIDSELFLQEAQELKELCKQYQVPFVINDDVELALKVDADGVHVGQSDMEAGDVRKKLGKDKIIGVSAQTVEQAVMAEKHGADYLGVGAVFPTSSKDDAQEVDYETLKAICQAVQIPVIAIGGINAQNVDRLKGSGICGVAVISAIFAQEDIKEAAKELKNRTKEVTGI</sequence>
<feature type="binding site" evidence="9">
    <location>
        <begin position="137"/>
        <end position="139"/>
    </location>
    <ligand>
        <name>2-[(2R,5Z)-2-carboxy-4-methylthiazol-5(2H)-ylidene]ethyl phosphate</name>
        <dbReference type="ChEBI" id="CHEBI:62899"/>
    </ligand>
</feature>
<dbReference type="RefSeq" id="WP_353531274.1">
    <property type="nucleotide sequence ID" value="NZ_JBBMEX010000012.1"/>
</dbReference>
<comment type="similarity">
    <text evidence="9 10">Belongs to the thiamine-phosphate synthase family.</text>
</comment>
<comment type="function">
    <text evidence="9">Condenses 4-methyl-5-(beta-hydroxyethyl)thiazole monophosphate (THZ-P) and 2-methyl-4-amino-5-hydroxymethyl pyrimidine pyrophosphate (HMP-PP) to form thiamine monophosphate (TMP).</text>
</comment>
<comment type="catalytic activity">
    <reaction evidence="6 9 10">
        <text>4-methyl-5-(2-phosphooxyethyl)-thiazole + 4-amino-2-methyl-5-(diphosphooxymethyl)pyrimidine + H(+) = thiamine phosphate + diphosphate</text>
        <dbReference type="Rhea" id="RHEA:22328"/>
        <dbReference type="ChEBI" id="CHEBI:15378"/>
        <dbReference type="ChEBI" id="CHEBI:33019"/>
        <dbReference type="ChEBI" id="CHEBI:37575"/>
        <dbReference type="ChEBI" id="CHEBI:57841"/>
        <dbReference type="ChEBI" id="CHEBI:58296"/>
        <dbReference type="EC" id="2.5.1.3"/>
    </reaction>
</comment>
<feature type="binding site" evidence="9">
    <location>
        <begin position="187"/>
        <end position="188"/>
    </location>
    <ligand>
        <name>2-[(2R,5Z)-2-carboxy-4-methylthiazol-5(2H)-ylidene]ethyl phosphate</name>
        <dbReference type="ChEBI" id="CHEBI:62899"/>
    </ligand>
</feature>
<evidence type="ECO:0000313" key="13">
    <source>
        <dbReference type="EMBL" id="MEQ2558456.1"/>
    </source>
</evidence>
<evidence type="ECO:0000259" key="12">
    <source>
        <dbReference type="Pfam" id="PF02581"/>
    </source>
</evidence>
<comment type="catalytic activity">
    <reaction evidence="8 9 10">
        <text>2-[(2R,5Z)-2-carboxy-4-methylthiazol-5(2H)-ylidene]ethyl phosphate + 4-amino-2-methyl-5-(diphosphooxymethyl)pyrimidine + 2 H(+) = thiamine phosphate + CO2 + diphosphate</text>
        <dbReference type="Rhea" id="RHEA:47844"/>
        <dbReference type="ChEBI" id="CHEBI:15378"/>
        <dbReference type="ChEBI" id="CHEBI:16526"/>
        <dbReference type="ChEBI" id="CHEBI:33019"/>
        <dbReference type="ChEBI" id="CHEBI:37575"/>
        <dbReference type="ChEBI" id="CHEBI:57841"/>
        <dbReference type="ChEBI" id="CHEBI:62899"/>
        <dbReference type="EC" id="2.5.1.3"/>
    </reaction>
</comment>
<dbReference type="EMBL" id="JBBMEX010000012">
    <property type="protein sequence ID" value="MEQ2558456.1"/>
    <property type="molecule type" value="Genomic_DNA"/>
</dbReference>
<comment type="pathway">
    <text evidence="1 9 11">Cofactor biosynthesis; thiamine diphosphate biosynthesis; thiamine phosphate from 4-amino-2-methyl-5-diphosphomethylpyrimidine and 4-methyl-5-(2-phosphoethyl)-thiazole: step 1/1.</text>
</comment>
<evidence type="ECO:0000256" key="10">
    <source>
        <dbReference type="RuleBase" id="RU003826"/>
    </source>
</evidence>
<name>A0ABV1HFH8_9FIRM</name>
<keyword evidence="14" id="KW-1185">Reference proteome</keyword>